<proteinExistence type="predicted"/>
<reference evidence="1" key="1">
    <citation type="journal article" date="2023" name="Mol. Phylogenet. Evol.">
        <title>Genome-scale phylogeny and comparative genomics of the fungal order Sordariales.</title>
        <authorList>
            <person name="Hensen N."/>
            <person name="Bonometti L."/>
            <person name="Westerberg I."/>
            <person name="Brannstrom I.O."/>
            <person name="Guillou S."/>
            <person name="Cros-Aarteil S."/>
            <person name="Calhoun S."/>
            <person name="Haridas S."/>
            <person name="Kuo A."/>
            <person name="Mondo S."/>
            <person name="Pangilinan J."/>
            <person name="Riley R."/>
            <person name="LaButti K."/>
            <person name="Andreopoulos B."/>
            <person name="Lipzen A."/>
            <person name="Chen C."/>
            <person name="Yan M."/>
            <person name="Daum C."/>
            <person name="Ng V."/>
            <person name="Clum A."/>
            <person name="Steindorff A."/>
            <person name="Ohm R.A."/>
            <person name="Martin F."/>
            <person name="Silar P."/>
            <person name="Natvig D.O."/>
            <person name="Lalanne C."/>
            <person name="Gautier V."/>
            <person name="Ament-Velasquez S.L."/>
            <person name="Kruys A."/>
            <person name="Hutchinson M.I."/>
            <person name="Powell A.J."/>
            <person name="Barry K."/>
            <person name="Miller A.N."/>
            <person name="Grigoriev I.V."/>
            <person name="Debuchy R."/>
            <person name="Gladieux P."/>
            <person name="Hiltunen Thoren M."/>
            <person name="Johannesson H."/>
        </authorList>
    </citation>
    <scope>NUCLEOTIDE SEQUENCE</scope>
    <source>
        <strain evidence="1">CBS 333.67</strain>
    </source>
</reference>
<accession>A0AAJ0LYR3</accession>
<evidence type="ECO:0000313" key="2">
    <source>
        <dbReference type="Proteomes" id="UP001273166"/>
    </source>
</evidence>
<dbReference type="EMBL" id="JAUDZG010000007">
    <property type="protein sequence ID" value="KAK3302656.1"/>
    <property type="molecule type" value="Genomic_DNA"/>
</dbReference>
<comment type="caution">
    <text evidence="1">The sequence shown here is derived from an EMBL/GenBank/DDBJ whole genome shotgun (WGS) entry which is preliminary data.</text>
</comment>
<organism evidence="1 2">
    <name type="scientific">Chaetomium strumarium</name>
    <dbReference type="NCBI Taxonomy" id="1170767"/>
    <lineage>
        <taxon>Eukaryota</taxon>
        <taxon>Fungi</taxon>
        <taxon>Dikarya</taxon>
        <taxon>Ascomycota</taxon>
        <taxon>Pezizomycotina</taxon>
        <taxon>Sordariomycetes</taxon>
        <taxon>Sordariomycetidae</taxon>
        <taxon>Sordariales</taxon>
        <taxon>Chaetomiaceae</taxon>
        <taxon>Chaetomium</taxon>
    </lineage>
</organism>
<name>A0AAJ0LYR3_9PEZI</name>
<protein>
    <submittedName>
        <fullName evidence="1">Uncharacterized protein</fullName>
    </submittedName>
</protein>
<sequence>MQALGVYSDCFEGTHYRHGAAQYLPDAFGWQLHNTRALADAYARQVPCTIYIPEFLNESKPLVNQPPLPPPTRGHAVFESVLDELEKKPAPSLLAKVSRTLTTLSLLPAYHSSLYHTRQAVAHPHVQAFLRGLRADQQPSLNATGATKIGVATFCCGGGGGCTPCH</sequence>
<dbReference type="AlphaFoldDB" id="A0AAJ0LYR3"/>
<dbReference type="RefSeq" id="XP_062718436.1">
    <property type="nucleotide sequence ID" value="XM_062867534.1"/>
</dbReference>
<reference evidence="1" key="2">
    <citation type="submission" date="2023-06" db="EMBL/GenBank/DDBJ databases">
        <authorList>
            <consortium name="Lawrence Berkeley National Laboratory"/>
            <person name="Mondo S.J."/>
            <person name="Hensen N."/>
            <person name="Bonometti L."/>
            <person name="Westerberg I."/>
            <person name="Brannstrom I.O."/>
            <person name="Guillou S."/>
            <person name="Cros-Aarteil S."/>
            <person name="Calhoun S."/>
            <person name="Haridas S."/>
            <person name="Kuo A."/>
            <person name="Pangilinan J."/>
            <person name="Riley R."/>
            <person name="Labutti K."/>
            <person name="Andreopoulos B."/>
            <person name="Lipzen A."/>
            <person name="Chen C."/>
            <person name="Yanf M."/>
            <person name="Daum C."/>
            <person name="Ng V."/>
            <person name="Clum A."/>
            <person name="Steindorff A."/>
            <person name="Ohm R."/>
            <person name="Martin F."/>
            <person name="Silar P."/>
            <person name="Natvig D."/>
            <person name="Lalanne C."/>
            <person name="Gautier V."/>
            <person name="Ament-Velasquez S.L."/>
            <person name="Kruys A."/>
            <person name="Hutchinson M.I."/>
            <person name="Powell A.J."/>
            <person name="Barry K."/>
            <person name="Miller A.N."/>
            <person name="Grigoriev I.V."/>
            <person name="Debuchy R."/>
            <person name="Gladieux P."/>
            <person name="Thoren M.H."/>
            <person name="Johannesson H."/>
        </authorList>
    </citation>
    <scope>NUCLEOTIDE SEQUENCE</scope>
    <source>
        <strain evidence="1">CBS 333.67</strain>
    </source>
</reference>
<gene>
    <name evidence="1" type="ORF">B0T15DRAFT_505653</name>
</gene>
<dbReference type="Proteomes" id="UP001273166">
    <property type="component" value="Unassembled WGS sequence"/>
</dbReference>
<evidence type="ECO:0000313" key="1">
    <source>
        <dbReference type="EMBL" id="KAK3302656.1"/>
    </source>
</evidence>
<dbReference type="GeneID" id="87886363"/>
<keyword evidence="2" id="KW-1185">Reference proteome</keyword>